<evidence type="ECO:0000313" key="6">
    <source>
        <dbReference type="WBParaSite" id="MBELARI_LOCUS20802"/>
    </source>
</evidence>
<dbReference type="Proteomes" id="UP000887575">
    <property type="component" value="Unassembled WGS sequence"/>
</dbReference>
<name>A0AAF3F4V0_9BILA</name>
<accession>A0AAF3F4V0</accession>
<evidence type="ECO:0000256" key="2">
    <source>
        <dbReference type="ARBA" id="ARBA00022900"/>
    </source>
</evidence>
<dbReference type="InterPro" id="IPR036084">
    <property type="entry name" value="Ser_inhib-like_sf"/>
</dbReference>
<evidence type="ECO:0000313" key="5">
    <source>
        <dbReference type="Proteomes" id="UP000887575"/>
    </source>
</evidence>
<protein>
    <recommendedName>
        <fullName evidence="4">TIL domain-containing protein</fullName>
    </recommendedName>
</protein>
<evidence type="ECO:0000256" key="1">
    <source>
        <dbReference type="ARBA" id="ARBA00022690"/>
    </source>
</evidence>
<dbReference type="AlphaFoldDB" id="A0AAF3F4V0"/>
<reference evidence="6" key="1">
    <citation type="submission" date="2024-02" db="UniProtKB">
        <authorList>
            <consortium name="WormBaseParasite"/>
        </authorList>
    </citation>
    <scope>IDENTIFICATION</scope>
</reference>
<keyword evidence="3" id="KW-1015">Disulfide bond</keyword>
<keyword evidence="1" id="KW-0646">Protease inhibitor</keyword>
<evidence type="ECO:0000256" key="3">
    <source>
        <dbReference type="ARBA" id="ARBA00023157"/>
    </source>
</evidence>
<organism evidence="5 6">
    <name type="scientific">Mesorhabditis belari</name>
    <dbReference type="NCBI Taxonomy" id="2138241"/>
    <lineage>
        <taxon>Eukaryota</taxon>
        <taxon>Metazoa</taxon>
        <taxon>Ecdysozoa</taxon>
        <taxon>Nematoda</taxon>
        <taxon>Chromadorea</taxon>
        <taxon>Rhabditida</taxon>
        <taxon>Rhabditina</taxon>
        <taxon>Rhabditomorpha</taxon>
        <taxon>Rhabditoidea</taxon>
        <taxon>Rhabditidae</taxon>
        <taxon>Mesorhabditinae</taxon>
        <taxon>Mesorhabditis</taxon>
    </lineage>
</organism>
<dbReference type="GO" id="GO:0004867">
    <property type="term" value="F:serine-type endopeptidase inhibitor activity"/>
    <property type="evidence" value="ECO:0007669"/>
    <property type="project" value="UniProtKB-KW"/>
</dbReference>
<dbReference type="PANTHER" id="PTHR23259">
    <property type="entry name" value="RIDDLE"/>
    <property type="match status" value="1"/>
</dbReference>
<keyword evidence="2" id="KW-0722">Serine protease inhibitor</keyword>
<dbReference type="WBParaSite" id="MBELARI_LOCUS20802">
    <property type="protein sequence ID" value="MBELARI_LOCUS20802"/>
    <property type="gene ID" value="MBELARI_LOCUS20802"/>
</dbReference>
<proteinExistence type="predicted"/>
<dbReference type="PANTHER" id="PTHR23259:SF81">
    <property type="entry name" value="TIL DOMAIN-CONTAINING PROTEIN"/>
    <property type="match status" value="1"/>
</dbReference>
<dbReference type="InterPro" id="IPR051368">
    <property type="entry name" value="SerProtInhib-TIL_Domain"/>
</dbReference>
<dbReference type="CDD" id="cd19941">
    <property type="entry name" value="TIL"/>
    <property type="match status" value="1"/>
</dbReference>
<feature type="domain" description="TIL" evidence="4">
    <location>
        <begin position="34"/>
        <end position="96"/>
    </location>
</feature>
<sequence>MIFFTEARTRSHGSRKHRSMPIFPYRNEKSASSCGPREHHVKCGPEKHCEKSCENLYSPPNCEHDMTNPKCYFPRCLCNDGFVRDENGRCIRPSKCSNNVVEQTEIDGGDVEFRSLRHSHLRARRRNHKKRQNNYFW</sequence>
<dbReference type="Pfam" id="PF01826">
    <property type="entry name" value="TIL"/>
    <property type="match status" value="1"/>
</dbReference>
<keyword evidence="5" id="KW-1185">Reference proteome</keyword>
<dbReference type="InterPro" id="IPR002919">
    <property type="entry name" value="TIL_dom"/>
</dbReference>
<dbReference type="Gene3D" id="2.10.25.10">
    <property type="entry name" value="Laminin"/>
    <property type="match status" value="1"/>
</dbReference>
<dbReference type="SUPFAM" id="SSF57567">
    <property type="entry name" value="Serine protease inhibitors"/>
    <property type="match status" value="1"/>
</dbReference>
<evidence type="ECO:0000259" key="4">
    <source>
        <dbReference type="Pfam" id="PF01826"/>
    </source>
</evidence>